<accession>A0A7S1Z045</accession>
<dbReference type="Pfam" id="PF04952">
    <property type="entry name" value="AstE_AspA_hybrid"/>
    <property type="match status" value="1"/>
</dbReference>
<dbReference type="InterPro" id="IPR007036">
    <property type="entry name" value="Aste_AspA_hybrid_dom"/>
</dbReference>
<evidence type="ECO:0000259" key="1">
    <source>
        <dbReference type="Pfam" id="PF04952"/>
    </source>
</evidence>
<gene>
    <name evidence="2" type="ORF">DBRI1063_LOCUS7845</name>
</gene>
<dbReference type="EMBL" id="HBGN01012328">
    <property type="protein sequence ID" value="CAD9324021.1"/>
    <property type="molecule type" value="Transcribed_RNA"/>
</dbReference>
<dbReference type="SUPFAM" id="SSF53187">
    <property type="entry name" value="Zn-dependent exopeptidases"/>
    <property type="match status" value="1"/>
</dbReference>
<dbReference type="AlphaFoldDB" id="A0A7S1Z045"/>
<name>A0A7S1Z045_9STRA</name>
<feature type="domain" description="AstE/AspA barrel-sandwich hybrid" evidence="1">
    <location>
        <begin position="34"/>
        <end position="93"/>
    </location>
</feature>
<evidence type="ECO:0000313" key="2">
    <source>
        <dbReference type="EMBL" id="CAD9324021.1"/>
    </source>
</evidence>
<dbReference type="Gene3D" id="2.20.25.160">
    <property type="match status" value="1"/>
</dbReference>
<sequence length="127" mass="14145">MNKWYPGGQLPVYKSADARKKGQLCGRIRWPCDPENPNFPLYIVHKSLQDQDFRKIKKGDALFVDLDGNIIPYSGSHGDEVYLIFVNEGGYYYSSSGTGIGVAVKRIIGIMDGMIVEQDESSHSVVS</sequence>
<proteinExistence type="predicted"/>
<protein>
    <recommendedName>
        <fullName evidence="1">AstE/AspA barrel-sandwich hybrid domain-containing protein</fullName>
    </recommendedName>
</protein>
<reference evidence="2" key="1">
    <citation type="submission" date="2021-01" db="EMBL/GenBank/DDBJ databases">
        <authorList>
            <person name="Corre E."/>
            <person name="Pelletier E."/>
            <person name="Niang G."/>
            <person name="Scheremetjew M."/>
            <person name="Finn R."/>
            <person name="Kale V."/>
            <person name="Holt S."/>
            <person name="Cochrane G."/>
            <person name="Meng A."/>
            <person name="Brown T."/>
            <person name="Cohen L."/>
        </authorList>
    </citation>
    <scope>NUCLEOTIDE SEQUENCE</scope>
    <source>
        <strain evidence="2">Pop2</strain>
    </source>
</reference>
<organism evidence="2">
    <name type="scientific">Ditylum brightwellii</name>
    <dbReference type="NCBI Taxonomy" id="49249"/>
    <lineage>
        <taxon>Eukaryota</taxon>
        <taxon>Sar</taxon>
        <taxon>Stramenopiles</taxon>
        <taxon>Ochrophyta</taxon>
        <taxon>Bacillariophyta</taxon>
        <taxon>Mediophyceae</taxon>
        <taxon>Lithodesmiophycidae</taxon>
        <taxon>Lithodesmiales</taxon>
        <taxon>Lithodesmiaceae</taxon>
        <taxon>Ditylum</taxon>
    </lineage>
</organism>